<proteinExistence type="predicted"/>
<reference evidence="2 3" key="1">
    <citation type="journal article" date="2008" name="Nature">
        <title>The genome of the model beetle and pest Tribolium castaneum.</title>
        <authorList>
            <consortium name="Tribolium Genome Sequencing Consortium"/>
            <person name="Richards S."/>
            <person name="Gibbs R.A."/>
            <person name="Weinstock G.M."/>
            <person name="Brown S.J."/>
            <person name="Denell R."/>
            <person name="Beeman R.W."/>
            <person name="Gibbs R."/>
            <person name="Beeman R.W."/>
            <person name="Brown S.J."/>
            <person name="Bucher G."/>
            <person name="Friedrich M."/>
            <person name="Grimmelikhuijzen C.J."/>
            <person name="Klingler M."/>
            <person name="Lorenzen M."/>
            <person name="Richards S."/>
            <person name="Roth S."/>
            <person name="Schroder R."/>
            <person name="Tautz D."/>
            <person name="Zdobnov E.M."/>
            <person name="Muzny D."/>
            <person name="Gibbs R.A."/>
            <person name="Weinstock G.M."/>
            <person name="Attaway T."/>
            <person name="Bell S."/>
            <person name="Buhay C.J."/>
            <person name="Chandrabose M.N."/>
            <person name="Chavez D."/>
            <person name="Clerk-Blankenburg K.P."/>
            <person name="Cree A."/>
            <person name="Dao M."/>
            <person name="Davis C."/>
            <person name="Chacko J."/>
            <person name="Dinh H."/>
            <person name="Dugan-Rocha S."/>
            <person name="Fowler G."/>
            <person name="Garner T.T."/>
            <person name="Garnes J."/>
            <person name="Gnirke A."/>
            <person name="Hawes A."/>
            <person name="Hernandez J."/>
            <person name="Hines S."/>
            <person name="Holder M."/>
            <person name="Hume J."/>
            <person name="Jhangiani S.N."/>
            <person name="Joshi V."/>
            <person name="Khan Z.M."/>
            <person name="Jackson L."/>
            <person name="Kovar C."/>
            <person name="Kowis A."/>
            <person name="Lee S."/>
            <person name="Lewis L.R."/>
            <person name="Margolis J."/>
            <person name="Morgan M."/>
            <person name="Nazareth L.V."/>
            <person name="Nguyen N."/>
            <person name="Okwuonu G."/>
            <person name="Parker D."/>
            <person name="Richards S."/>
            <person name="Ruiz S.J."/>
            <person name="Santibanez J."/>
            <person name="Savard J."/>
            <person name="Scherer S.E."/>
            <person name="Schneider B."/>
            <person name="Sodergren E."/>
            <person name="Tautz D."/>
            <person name="Vattahil S."/>
            <person name="Villasana D."/>
            <person name="White C.S."/>
            <person name="Wright R."/>
            <person name="Park Y."/>
            <person name="Beeman R.W."/>
            <person name="Lord J."/>
            <person name="Oppert B."/>
            <person name="Lorenzen M."/>
            <person name="Brown S."/>
            <person name="Wang L."/>
            <person name="Savard J."/>
            <person name="Tautz D."/>
            <person name="Richards S."/>
            <person name="Weinstock G."/>
            <person name="Gibbs R.A."/>
            <person name="Liu Y."/>
            <person name="Worley K."/>
            <person name="Weinstock G."/>
            <person name="Elsik C.G."/>
            <person name="Reese J.T."/>
            <person name="Elhaik E."/>
            <person name="Landan G."/>
            <person name="Graur D."/>
            <person name="Arensburger P."/>
            <person name="Atkinson P."/>
            <person name="Beeman R.W."/>
            <person name="Beidler J."/>
            <person name="Brown S.J."/>
            <person name="Demuth J.P."/>
            <person name="Drury D.W."/>
            <person name="Du Y.Z."/>
            <person name="Fujiwara H."/>
            <person name="Lorenzen M."/>
            <person name="Maselli V."/>
            <person name="Osanai M."/>
            <person name="Park Y."/>
            <person name="Robertson H.M."/>
            <person name="Tu Z."/>
            <person name="Wang J.J."/>
            <person name="Wang S."/>
            <person name="Richards S."/>
            <person name="Song H."/>
            <person name="Zhang L."/>
            <person name="Sodergren E."/>
            <person name="Werner D."/>
            <person name="Stanke M."/>
            <person name="Morgenstern B."/>
            <person name="Solovyev V."/>
            <person name="Kosarev P."/>
            <person name="Brown G."/>
            <person name="Chen H.C."/>
            <person name="Ermolaeva O."/>
            <person name="Hlavina W."/>
            <person name="Kapustin Y."/>
            <person name="Kiryutin B."/>
            <person name="Kitts P."/>
            <person name="Maglott D."/>
            <person name="Pruitt K."/>
            <person name="Sapojnikov V."/>
            <person name="Souvorov A."/>
            <person name="Mackey A.J."/>
            <person name="Waterhouse R.M."/>
            <person name="Wyder S."/>
            <person name="Zdobnov E.M."/>
            <person name="Zdobnov E.M."/>
            <person name="Wyder S."/>
            <person name="Kriventseva E.V."/>
            <person name="Kadowaki T."/>
            <person name="Bork P."/>
            <person name="Aranda M."/>
            <person name="Bao R."/>
            <person name="Beermann A."/>
            <person name="Berns N."/>
            <person name="Bolognesi R."/>
            <person name="Bonneton F."/>
            <person name="Bopp D."/>
            <person name="Brown S.J."/>
            <person name="Bucher G."/>
            <person name="Butts T."/>
            <person name="Chaumot A."/>
            <person name="Denell R.E."/>
            <person name="Ferrier D.E."/>
            <person name="Friedrich M."/>
            <person name="Gordon C.M."/>
            <person name="Jindra M."/>
            <person name="Klingler M."/>
            <person name="Lan Q."/>
            <person name="Lattorff H.M."/>
            <person name="Laudet V."/>
            <person name="von Levetsow C."/>
            <person name="Liu Z."/>
            <person name="Lutz R."/>
            <person name="Lynch J.A."/>
            <person name="da Fonseca R.N."/>
            <person name="Posnien N."/>
            <person name="Reuter R."/>
            <person name="Roth S."/>
            <person name="Savard J."/>
            <person name="Schinko J.B."/>
            <person name="Schmitt C."/>
            <person name="Schoppmeier M."/>
            <person name="Schroder R."/>
            <person name="Shippy T.D."/>
            <person name="Simonnet F."/>
            <person name="Marques-Souza H."/>
            <person name="Tautz D."/>
            <person name="Tomoyasu Y."/>
            <person name="Trauner J."/>
            <person name="Van der Zee M."/>
            <person name="Vervoort M."/>
            <person name="Wittkopp N."/>
            <person name="Wimmer E.A."/>
            <person name="Yang X."/>
            <person name="Jones A.K."/>
            <person name="Sattelle D.B."/>
            <person name="Ebert P.R."/>
            <person name="Nelson D."/>
            <person name="Scott J.G."/>
            <person name="Beeman R.W."/>
            <person name="Muthukrishnan S."/>
            <person name="Kramer K.J."/>
            <person name="Arakane Y."/>
            <person name="Beeman R.W."/>
            <person name="Zhu Q."/>
            <person name="Hogenkamp D."/>
            <person name="Dixit R."/>
            <person name="Oppert B."/>
            <person name="Jiang H."/>
            <person name="Zou Z."/>
            <person name="Marshall J."/>
            <person name="Elpidina E."/>
            <person name="Vinokurov K."/>
            <person name="Oppert C."/>
            <person name="Zou Z."/>
            <person name="Evans J."/>
            <person name="Lu Z."/>
            <person name="Zhao P."/>
            <person name="Sumathipala N."/>
            <person name="Altincicek B."/>
            <person name="Vilcinskas A."/>
            <person name="Williams M."/>
            <person name="Hultmark D."/>
            <person name="Hetru C."/>
            <person name="Jiang H."/>
            <person name="Grimmelikhuijzen C.J."/>
            <person name="Hauser F."/>
            <person name="Cazzamali G."/>
            <person name="Williamson M."/>
            <person name="Park Y."/>
            <person name="Li B."/>
            <person name="Tanaka Y."/>
            <person name="Predel R."/>
            <person name="Neupert S."/>
            <person name="Schachtner J."/>
            <person name="Verleyen P."/>
            <person name="Raible F."/>
            <person name="Bork P."/>
            <person name="Friedrich M."/>
            <person name="Walden K.K."/>
            <person name="Robertson H.M."/>
            <person name="Angeli S."/>
            <person name="Foret S."/>
            <person name="Bucher G."/>
            <person name="Schuetz S."/>
            <person name="Maleszka R."/>
            <person name="Wimmer E.A."/>
            <person name="Beeman R.W."/>
            <person name="Lorenzen M."/>
            <person name="Tomoyasu Y."/>
            <person name="Miller S.C."/>
            <person name="Grossmann D."/>
            <person name="Bucher G."/>
        </authorList>
    </citation>
    <scope>NUCLEOTIDE SEQUENCE [LARGE SCALE GENOMIC DNA]</scope>
    <source>
        <strain evidence="2 3">Georgia GA2</strain>
    </source>
</reference>
<protein>
    <submittedName>
        <fullName evidence="2">Uncharacterized protein</fullName>
    </submittedName>
</protein>
<dbReference type="AlphaFoldDB" id="D6WI82"/>
<evidence type="ECO:0000313" key="3">
    <source>
        <dbReference type="Proteomes" id="UP000007266"/>
    </source>
</evidence>
<organism evidence="2 3">
    <name type="scientific">Tribolium castaneum</name>
    <name type="common">Red flour beetle</name>
    <dbReference type="NCBI Taxonomy" id="7070"/>
    <lineage>
        <taxon>Eukaryota</taxon>
        <taxon>Metazoa</taxon>
        <taxon>Ecdysozoa</taxon>
        <taxon>Arthropoda</taxon>
        <taxon>Hexapoda</taxon>
        <taxon>Insecta</taxon>
        <taxon>Pterygota</taxon>
        <taxon>Neoptera</taxon>
        <taxon>Endopterygota</taxon>
        <taxon>Coleoptera</taxon>
        <taxon>Polyphaga</taxon>
        <taxon>Cucujiformia</taxon>
        <taxon>Tenebrionidae</taxon>
        <taxon>Tenebrionidae incertae sedis</taxon>
        <taxon>Tribolium</taxon>
    </lineage>
</organism>
<dbReference type="OrthoDB" id="6778459at2759"/>
<feature type="chain" id="PRO_5003089097" evidence="1">
    <location>
        <begin position="22"/>
        <end position="134"/>
    </location>
</feature>
<keyword evidence="3" id="KW-1185">Reference proteome</keyword>
<dbReference type="KEGG" id="tca:100142001"/>
<gene>
    <name evidence="2" type="primary">AUGUSTUS-3.0.2_02830</name>
    <name evidence="2" type="ORF">TcasGA2_TC002830</name>
</gene>
<reference evidence="2 3" key="2">
    <citation type="journal article" date="2010" name="Nucleic Acids Res.">
        <title>BeetleBase in 2010: revisions to provide comprehensive genomic information for Tribolium castaneum.</title>
        <authorList>
            <person name="Kim H.S."/>
            <person name="Murphy T."/>
            <person name="Xia J."/>
            <person name="Caragea D."/>
            <person name="Park Y."/>
            <person name="Beeman R.W."/>
            <person name="Lorenzen M.D."/>
            <person name="Butcher S."/>
            <person name="Manak J.R."/>
            <person name="Brown S.J."/>
        </authorList>
    </citation>
    <scope>GENOME REANNOTATION</scope>
    <source>
        <strain evidence="2 3">Georgia GA2</strain>
    </source>
</reference>
<evidence type="ECO:0000256" key="1">
    <source>
        <dbReference type="SAM" id="SignalP"/>
    </source>
</evidence>
<dbReference type="HOGENOM" id="CLU_1898894_0_0_1"/>
<feature type="signal peptide" evidence="1">
    <location>
        <begin position="1"/>
        <end position="21"/>
    </location>
</feature>
<accession>D6WI82</accession>
<dbReference type="InParanoid" id="D6WI82"/>
<dbReference type="Proteomes" id="UP000007266">
    <property type="component" value="Linkage group 3"/>
</dbReference>
<evidence type="ECO:0000313" key="2">
    <source>
        <dbReference type="EMBL" id="EFA00023.1"/>
    </source>
</evidence>
<sequence>MVHLKVSVLILFLATLEHSLSSPGHHVHHRIHVPTKIKTVYHTKIIKIPEHHHYFHEKEKPHLVKVPEHHHYFHEKEKEKPLDLHSYHPKDDDLDLQNDWESDNKNYDFEEGHNIFKKHAPAHHYKKRRPKHKH</sequence>
<keyword evidence="1" id="KW-0732">Signal</keyword>
<name>D6WI82_TRICA</name>
<dbReference type="EMBL" id="KQ971321">
    <property type="protein sequence ID" value="EFA00023.1"/>
    <property type="molecule type" value="Genomic_DNA"/>
</dbReference>